<dbReference type="EMBL" id="DYDO01000003">
    <property type="protein sequence ID" value="DBA28418.1"/>
    <property type="molecule type" value="Genomic_DNA"/>
</dbReference>
<dbReference type="PANTHER" id="PTHR23010">
    <property type="entry name" value="MIDNOLIN"/>
    <property type="match status" value="1"/>
</dbReference>
<keyword evidence="9" id="KW-1185">Reference proteome</keyword>
<dbReference type="Gene3D" id="3.10.20.90">
    <property type="entry name" value="Phosphatidylinositol 3-kinase Catalytic Subunit, Chain A, domain 1"/>
    <property type="match status" value="1"/>
</dbReference>
<dbReference type="InterPro" id="IPR039336">
    <property type="entry name" value="Midnolin"/>
</dbReference>
<evidence type="ECO:0000256" key="5">
    <source>
        <dbReference type="ARBA" id="ARBA00059380"/>
    </source>
</evidence>
<dbReference type="Proteomes" id="UP001181693">
    <property type="component" value="Unassembled WGS sequence"/>
</dbReference>
<dbReference type="FunFam" id="3.10.20.90:FF:000180">
    <property type="entry name" value="midnolin isoform X1"/>
    <property type="match status" value="1"/>
</dbReference>
<feature type="compositionally biased region" description="Low complexity" evidence="6">
    <location>
        <begin position="238"/>
        <end position="251"/>
    </location>
</feature>
<evidence type="ECO:0000259" key="7">
    <source>
        <dbReference type="PROSITE" id="PS50053"/>
    </source>
</evidence>
<feature type="compositionally biased region" description="Low complexity" evidence="6">
    <location>
        <begin position="417"/>
        <end position="426"/>
    </location>
</feature>
<organism evidence="8 9">
    <name type="scientific">Pyxicephalus adspersus</name>
    <name type="common">African bullfrog</name>
    <dbReference type="NCBI Taxonomy" id="30357"/>
    <lineage>
        <taxon>Eukaryota</taxon>
        <taxon>Metazoa</taxon>
        <taxon>Chordata</taxon>
        <taxon>Craniata</taxon>
        <taxon>Vertebrata</taxon>
        <taxon>Euteleostomi</taxon>
        <taxon>Amphibia</taxon>
        <taxon>Batrachia</taxon>
        <taxon>Anura</taxon>
        <taxon>Neobatrachia</taxon>
        <taxon>Ranoidea</taxon>
        <taxon>Pyxicephalidae</taxon>
        <taxon>Pyxicephalinae</taxon>
        <taxon>Pyxicephalus</taxon>
    </lineage>
</organism>
<evidence type="ECO:0000313" key="9">
    <source>
        <dbReference type="Proteomes" id="UP001181693"/>
    </source>
</evidence>
<gene>
    <name evidence="8" type="ORF">GDO54_008789</name>
</gene>
<evidence type="ECO:0000256" key="3">
    <source>
        <dbReference type="ARBA" id="ARBA00022490"/>
    </source>
</evidence>
<reference evidence="8" key="1">
    <citation type="thesis" date="2020" institute="ProQuest LLC" country="789 East Eisenhower Parkway, Ann Arbor, MI, USA">
        <title>Comparative Genomics and Chromosome Evolution.</title>
        <authorList>
            <person name="Mudd A.B."/>
        </authorList>
    </citation>
    <scope>NUCLEOTIDE SEQUENCE</scope>
    <source>
        <strain evidence="8">1538</strain>
        <tissue evidence="8">Blood</tissue>
    </source>
</reference>
<name>A0AAV3B1F4_PYXAD</name>
<evidence type="ECO:0000256" key="1">
    <source>
        <dbReference type="ARBA" id="ARBA00004514"/>
    </source>
</evidence>
<proteinExistence type="predicted"/>
<feature type="region of interest" description="Disordered" evidence="6">
    <location>
        <begin position="238"/>
        <end position="259"/>
    </location>
</feature>
<dbReference type="GO" id="GO:0005730">
    <property type="term" value="C:nucleolus"/>
    <property type="evidence" value="ECO:0007669"/>
    <property type="project" value="UniProtKB-SubCell"/>
</dbReference>
<feature type="domain" description="Ubiquitin-like" evidence="7">
    <location>
        <begin position="19"/>
        <end position="93"/>
    </location>
</feature>
<keyword evidence="4" id="KW-0539">Nucleus</keyword>
<dbReference type="PROSITE" id="PS50053">
    <property type="entry name" value="UBIQUITIN_2"/>
    <property type="match status" value="1"/>
</dbReference>
<sequence length="450" mass="49030">MEEQPDVRGFINGDEESLMCLHVQSTTGTRYELSVPADETVDGLKRLISQRLKVPKERLTLLHRETPLSSGKLQDLGVLDGSRLTLLPSVEAGLMSQMSRPEQSVMQALESLTESQVNDFLSGRSPLTLALRVGDHMMFVQLQLAPQQAGGSHLQHRHLFTRGTEHSSAPHFRTLHTSAAPSFSRLAGCAQGSSQPSVSAPATSTHCNATHTSSLTNSIFHPRGEGVTVSPCAGVECSSNSQSSEASSPTPSGRPRKPGAIIESFVNHAPGVFSGTFSGTLHPHCQDSTGRPRRDIGTILQILNDLLSATRHYQGIPSSLAALRCHSQFPSETQTIKATSPPTTNVAPQISHLLEHSKPQARQYKPIGDPLRQTENRATRCKVERLQLLMHQKRMRRKAQRDSRAPYHGLPTRKSSRTNSDSSISSGESTLGMDFDDSLWKPDVKAELVA</sequence>
<dbReference type="AlphaFoldDB" id="A0AAV3B1F4"/>
<protein>
    <recommendedName>
        <fullName evidence="7">Ubiquitin-like domain-containing protein</fullName>
    </recommendedName>
</protein>
<comment type="caution">
    <text evidence="8">The sequence shown here is derived from an EMBL/GenBank/DDBJ whole genome shotgun (WGS) entry which is preliminary data.</text>
</comment>
<dbReference type="GO" id="GO:0005829">
    <property type="term" value="C:cytosol"/>
    <property type="evidence" value="ECO:0007669"/>
    <property type="project" value="UniProtKB-SubCell"/>
</dbReference>
<comment type="subcellular location">
    <subcellularLocation>
        <location evidence="1">Cytoplasm</location>
        <location evidence="1">Cytosol</location>
    </subcellularLocation>
    <subcellularLocation>
        <location evidence="2">Nucleus</location>
        <location evidence="2">Nucleolus</location>
    </subcellularLocation>
</comment>
<dbReference type="SMART" id="SM00213">
    <property type="entry name" value="UBQ"/>
    <property type="match status" value="1"/>
</dbReference>
<evidence type="ECO:0000256" key="2">
    <source>
        <dbReference type="ARBA" id="ARBA00004604"/>
    </source>
</evidence>
<dbReference type="SUPFAM" id="SSF54236">
    <property type="entry name" value="Ubiquitin-like"/>
    <property type="match status" value="1"/>
</dbReference>
<dbReference type="Pfam" id="PF00240">
    <property type="entry name" value="ubiquitin"/>
    <property type="match status" value="1"/>
</dbReference>
<evidence type="ECO:0000256" key="6">
    <source>
        <dbReference type="SAM" id="MobiDB-lite"/>
    </source>
</evidence>
<feature type="region of interest" description="Disordered" evidence="6">
    <location>
        <begin position="392"/>
        <end position="436"/>
    </location>
</feature>
<keyword evidence="3" id="KW-0963">Cytoplasm</keyword>
<evidence type="ECO:0000313" key="8">
    <source>
        <dbReference type="EMBL" id="DBA28418.1"/>
    </source>
</evidence>
<evidence type="ECO:0000256" key="4">
    <source>
        <dbReference type="ARBA" id="ARBA00023242"/>
    </source>
</evidence>
<dbReference type="CDD" id="cd01804">
    <property type="entry name" value="Ubl_midnolin"/>
    <property type="match status" value="1"/>
</dbReference>
<dbReference type="InterPro" id="IPR029071">
    <property type="entry name" value="Ubiquitin-like_domsf"/>
</dbReference>
<dbReference type="PANTHER" id="PTHR23010:SF1">
    <property type="entry name" value="MIDNOLIN"/>
    <property type="match status" value="1"/>
</dbReference>
<dbReference type="InterPro" id="IPR000626">
    <property type="entry name" value="Ubiquitin-like_dom"/>
</dbReference>
<comment type="function">
    <text evidence="5">Facilitates ubiquitin-independent proteasomal degradation of polycomb protein CBX4. Plays a role in inhibiting the activity of glucokinase GCK and both glucose-induced and basal insulin secretion.</text>
</comment>
<accession>A0AAV3B1F4</accession>